<evidence type="ECO:0000256" key="2">
    <source>
        <dbReference type="ARBA" id="ARBA00022512"/>
    </source>
</evidence>
<evidence type="ECO:0000313" key="11">
    <source>
        <dbReference type="Proteomes" id="UP001183246"/>
    </source>
</evidence>
<accession>A0ABU2MTC8</accession>
<evidence type="ECO:0000256" key="1">
    <source>
        <dbReference type="ARBA" id="ARBA00004191"/>
    </source>
</evidence>
<gene>
    <name evidence="10" type="ORF">RM590_20070</name>
</gene>
<dbReference type="Pfam" id="PF03777">
    <property type="entry name" value="ChpA-C"/>
    <property type="match status" value="1"/>
</dbReference>
<protein>
    <submittedName>
        <fullName evidence="10">Chaplin</fullName>
    </submittedName>
</protein>
<keyword evidence="2" id="KW-0134">Cell wall</keyword>
<evidence type="ECO:0000256" key="7">
    <source>
        <dbReference type="PROSITE-ProRule" id="PRU01232"/>
    </source>
</evidence>
<feature type="domain" description="Chaplin" evidence="9">
    <location>
        <begin position="52"/>
        <end position="92"/>
    </location>
</feature>
<keyword evidence="3" id="KW-0964">Secreted</keyword>
<keyword evidence="5" id="KW-0130">Cell adhesion</keyword>
<dbReference type="InterPro" id="IPR005528">
    <property type="entry name" value="ChpA-H"/>
</dbReference>
<proteinExistence type="predicted"/>
<feature type="signal peptide" evidence="8">
    <location>
        <begin position="1"/>
        <end position="27"/>
    </location>
</feature>
<keyword evidence="4 8" id="KW-0732">Signal</keyword>
<reference evidence="11" key="1">
    <citation type="submission" date="2023-07" db="EMBL/GenBank/DDBJ databases">
        <title>30 novel species of actinomycetes from the DSMZ collection.</title>
        <authorList>
            <person name="Nouioui I."/>
        </authorList>
    </citation>
    <scope>NUCLEOTIDE SEQUENCE [LARGE SCALE GENOMIC DNA]</scope>
    <source>
        <strain evidence="11">DSM 44938</strain>
    </source>
</reference>
<evidence type="ECO:0000256" key="4">
    <source>
        <dbReference type="ARBA" id="ARBA00022729"/>
    </source>
</evidence>
<dbReference type="PROSITE" id="PS51884">
    <property type="entry name" value="CHAPLIN"/>
    <property type="match status" value="1"/>
</dbReference>
<comment type="caution">
    <text evidence="10">The sequence shown here is derived from an EMBL/GenBank/DDBJ whole genome shotgun (WGS) entry which is preliminary data.</text>
</comment>
<feature type="chain" id="PRO_5047140107" evidence="8">
    <location>
        <begin position="28"/>
        <end position="93"/>
    </location>
</feature>
<evidence type="ECO:0000259" key="9">
    <source>
        <dbReference type="PROSITE" id="PS51884"/>
    </source>
</evidence>
<evidence type="ECO:0000256" key="8">
    <source>
        <dbReference type="SAM" id="SignalP"/>
    </source>
</evidence>
<comment type="subcellular location">
    <subcellularLocation>
        <location evidence="1">Secreted</location>
        <location evidence="1">Cell wall</location>
    </subcellularLocation>
</comment>
<keyword evidence="6 7" id="KW-0034">Amyloid</keyword>
<evidence type="ECO:0000256" key="5">
    <source>
        <dbReference type="ARBA" id="ARBA00022889"/>
    </source>
</evidence>
<dbReference type="RefSeq" id="WP_311706012.1">
    <property type="nucleotide sequence ID" value="NZ_JAVREL010000011.1"/>
</dbReference>
<organism evidence="10 11">
    <name type="scientific">Streptomyces litchfieldiae</name>
    <dbReference type="NCBI Taxonomy" id="3075543"/>
    <lineage>
        <taxon>Bacteria</taxon>
        <taxon>Bacillati</taxon>
        <taxon>Actinomycetota</taxon>
        <taxon>Actinomycetes</taxon>
        <taxon>Kitasatosporales</taxon>
        <taxon>Streptomycetaceae</taxon>
        <taxon>Streptomyces</taxon>
    </lineage>
</organism>
<evidence type="ECO:0000256" key="6">
    <source>
        <dbReference type="ARBA" id="ARBA00023087"/>
    </source>
</evidence>
<evidence type="ECO:0000313" key="10">
    <source>
        <dbReference type="EMBL" id="MDT0344891.1"/>
    </source>
</evidence>
<dbReference type="Proteomes" id="UP001183246">
    <property type="component" value="Unassembled WGS sequence"/>
</dbReference>
<sequence length="93" mass="8407">MNTAKKAALVLAATGAIAGAATGTASATGGGADSGGGVNGGGASAKAVAVKSPGVISGNIIQVPIGIPINVVGNSLNVVGILNPAFGNVGANV</sequence>
<keyword evidence="11" id="KW-1185">Reference proteome</keyword>
<dbReference type="EMBL" id="JAVREL010000011">
    <property type="protein sequence ID" value="MDT0344891.1"/>
    <property type="molecule type" value="Genomic_DNA"/>
</dbReference>
<evidence type="ECO:0000256" key="3">
    <source>
        <dbReference type="ARBA" id="ARBA00022525"/>
    </source>
</evidence>
<name>A0ABU2MTC8_9ACTN</name>